<feature type="domain" description="CCHC-type" evidence="2">
    <location>
        <begin position="518"/>
        <end position="534"/>
    </location>
</feature>
<evidence type="ECO:0000256" key="1">
    <source>
        <dbReference type="SAM" id="MobiDB-lite"/>
    </source>
</evidence>
<reference evidence="3" key="1">
    <citation type="journal article" date="2019" name="Sci. Rep.">
        <title>Draft genome of Tanacetum cinerariifolium, the natural source of mosquito coil.</title>
        <authorList>
            <person name="Yamashiro T."/>
            <person name="Shiraishi A."/>
            <person name="Satake H."/>
            <person name="Nakayama K."/>
        </authorList>
    </citation>
    <scope>NUCLEOTIDE SEQUENCE</scope>
</reference>
<dbReference type="EMBL" id="BKCJ010007656">
    <property type="protein sequence ID" value="GEU78359.1"/>
    <property type="molecule type" value="Genomic_DNA"/>
</dbReference>
<feature type="region of interest" description="Disordered" evidence="1">
    <location>
        <begin position="531"/>
        <end position="554"/>
    </location>
</feature>
<gene>
    <name evidence="3" type="ORF">Tci_050337</name>
</gene>
<evidence type="ECO:0000313" key="3">
    <source>
        <dbReference type="EMBL" id="GEU78359.1"/>
    </source>
</evidence>
<proteinExistence type="predicted"/>
<feature type="region of interest" description="Disordered" evidence="1">
    <location>
        <begin position="1015"/>
        <end position="1053"/>
    </location>
</feature>
<dbReference type="InterPro" id="IPR001878">
    <property type="entry name" value="Znf_CCHC"/>
</dbReference>
<organism evidence="3">
    <name type="scientific">Tanacetum cinerariifolium</name>
    <name type="common">Dalmatian daisy</name>
    <name type="synonym">Chrysanthemum cinerariifolium</name>
    <dbReference type="NCBI Taxonomy" id="118510"/>
    <lineage>
        <taxon>Eukaryota</taxon>
        <taxon>Viridiplantae</taxon>
        <taxon>Streptophyta</taxon>
        <taxon>Embryophyta</taxon>
        <taxon>Tracheophyta</taxon>
        <taxon>Spermatophyta</taxon>
        <taxon>Magnoliopsida</taxon>
        <taxon>eudicotyledons</taxon>
        <taxon>Gunneridae</taxon>
        <taxon>Pentapetalae</taxon>
        <taxon>asterids</taxon>
        <taxon>campanulids</taxon>
        <taxon>Asterales</taxon>
        <taxon>Asteraceae</taxon>
        <taxon>Asteroideae</taxon>
        <taxon>Anthemideae</taxon>
        <taxon>Anthemidinae</taxon>
        <taxon>Tanacetum</taxon>
    </lineage>
</organism>
<dbReference type="AlphaFoldDB" id="A0A6L2MYA7"/>
<sequence>MIIMMVTSLKPLTLHHQFLYQHNKSLILFHPSNSISLKRGEYDIWAMKMEHYLSHTDYPIWQVIENGNGHISVTTNTNGMIKILPSKAAEEVVARERERKERTTLLMVLPEDHLAKFHREALKFRFEGLHKGYDRFQTLMSQLEIYGASVLHEDANQKFLRSLPSSWSQLALIMRTMPGLDTLSFDDLYNNLRIFKLDVKGTNASSLSNTQNVAFMSSYNTSSTNDVSTAYSIPSSAPQPDYDDLEQINDDDMEEMDLKWQVAMISMRIKKFHKRTGIKLLLNTQMSVNDKFRLGYGDYKYGSILSYENKVLQSVFMNKESDLENTYVNDRYAEGMHVVPPPMTGNYMPSGPDCRTTTSMPAPVKNAPKVVCKPKLWTDAPIIEEYKSDSDDDLVSNVQEDKEKPSFALTDSVKHVKTSRENVKERGTPNHCPTIKKQGRNVSLIMRTKPRVHTLCFDDLYNNLKVFKSDVKGSNASSSSTQNVAFVSSDSTNSTNETRGKLHFDAKEPVGFDKSKVKCFNCHNTRHFSRECRSKGNKDSRRRDAGNTGYKARDNGSRLVKQDEHKVMVTIDGESVDWTGHAKDDTEDYALMAFNSSNSGLDTEVKSCSKVCAEYYAKLMKLYDEQREQLGVASIEIQAFSPPMTEIYMPPKFDFGIDESKFTYDLKKSKTSKSDAKPNNLDSCESSSSVETLESVPKPVESKPKVITKPKVWSDAPIIKEYELDSDDEYVFKAGTRKSYVVKGKWDTPVNASAGCNWKNKQNSWNKVFNYNSGSKFKKSVKVPLGRLKSEMAWVPKRNKKLASPKQMALGKDKSNPFMAGSLPKTICESPLIGVTTLRCDEDSIELKELIVLCSKLFDRVLALEQSKTAQDLVIKKLQKKVKRIERKIKARTPGMTLFKIGNFKRKSLDKENESKHRRYLKTRPMFEEKTTDGSRLMLLGKVDTAAEIVGLDLSKLAIILNRLKKIHSKGLTPSWMIKDKIKFMDHYRILEPRSDKESPEVEITTKVQLVNINEEEKESAEDDYELKRREKGKHVKESRSTPSPISIRSPRTHSTLYKFERLHVATTPYRHSVVHPRDQDDPRDDAHSKGENSAKRRKTSEYGTFVFEESSSGQDFESEQGPSTSGNQEELDDFDFWTYSYATNDDDEIPNEKVSQELVDEMSHIVDEAKLHKVVDVTLRQRCTSRDEHQYLIDQMQNFLKNNIMWKSKKEILVSQHPQSPTLVV</sequence>
<dbReference type="SMART" id="SM00343">
    <property type="entry name" value="ZnF_C2HC"/>
    <property type="match status" value="1"/>
</dbReference>
<feature type="compositionally biased region" description="Basic and acidic residues" evidence="1">
    <location>
        <begin position="1076"/>
        <end position="1095"/>
    </location>
</feature>
<feature type="region of interest" description="Disordered" evidence="1">
    <location>
        <begin position="413"/>
        <end position="432"/>
    </location>
</feature>
<comment type="caution">
    <text evidence="3">The sequence shown here is derived from an EMBL/GenBank/DDBJ whole genome shotgun (WGS) entry which is preliminary data.</text>
</comment>
<feature type="region of interest" description="Disordered" evidence="1">
    <location>
        <begin position="669"/>
        <end position="701"/>
    </location>
</feature>
<feature type="compositionally biased region" description="Polar residues" evidence="1">
    <location>
        <begin position="1110"/>
        <end position="1129"/>
    </location>
</feature>
<feature type="compositionally biased region" description="Low complexity" evidence="1">
    <location>
        <begin position="683"/>
        <end position="695"/>
    </location>
</feature>
<dbReference type="GO" id="GO:0008270">
    <property type="term" value="F:zinc ion binding"/>
    <property type="evidence" value="ECO:0007669"/>
    <property type="project" value="InterPro"/>
</dbReference>
<accession>A0A6L2MYA7</accession>
<protein>
    <submittedName>
        <fullName evidence="3">Ribonuclease H-like domain-containing protein</fullName>
    </submittedName>
</protein>
<feature type="compositionally biased region" description="Acidic residues" evidence="1">
    <location>
        <begin position="1015"/>
        <end position="1025"/>
    </location>
</feature>
<dbReference type="InterPro" id="IPR036875">
    <property type="entry name" value="Znf_CCHC_sf"/>
</dbReference>
<name>A0A6L2MYA7_TANCI</name>
<dbReference type="GO" id="GO:0003676">
    <property type="term" value="F:nucleic acid binding"/>
    <property type="evidence" value="ECO:0007669"/>
    <property type="project" value="InterPro"/>
</dbReference>
<evidence type="ECO:0000259" key="2">
    <source>
        <dbReference type="SMART" id="SM00343"/>
    </source>
</evidence>
<feature type="compositionally biased region" description="Low complexity" evidence="1">
    <location>
        <begin position="1041"/>
        <end position="1050"/>
    </location>
</feature>
<dbReference type="SUPFAM" id="SSF57756">
    <property type="entry name" value="Retrovirus zinc finger-like domains"/>
    <property type="match status" value="1"/>
</dbReference>
<feature type="region of interest" description="Disordered" evidence="1">
    <location>
        <begin position="1069"/>
        <end position="1131"/>
    </location>
</feature>
<feature type="compositionally biased region" description="Basic and acidic residues" evidence="1">
    <location>
        <begin position="413"/>
        <end position="428"/>
    </location>
</feature>